<evidence type="ECO:0000313" key="1">
    <source>
        <dbReference type="EMBL" id="MCA9383946.1"/>
    </source>
</evidence>
<reference evidence="1" key="2">
    <citation type="journal article" date="2021" name="Microbiome">
        <title>Successional dynamics and alternative stable states in a saline activated sludge microbial community over 9 years.</title>
        <authorList>
            <person name="Wang Y."/>
            <person name="Ye J."/>
            <person name="Ju F."/>
            <person name="Liu L."/>
            <person name="Boyd J.A."/>
            <person name="Deng Y."/>
            <person name="Parks D.H."/>
            <person name="Jiang X."/>
            <person name="Yin X."/>
            <person name="Woodcroft B.J."/>
            <person name="Tyson G.W."/>
            <person name="Hugenholtz P."/>
            <person name="Polz M.F."/>
            <person name="Zhang T."/>
        </authorList>
    </citation>
    <scope>NUCLEOTIDE SEQUENCE</scope>
    <source>
        <strain evidence="1">HKST-UBA14</strain>
    </source>
</reference>
<sequence>MKDEAIFYILKFSPSDWVNHYDIDDESVDEFILWIWSEVEAAQIKIDELWVDAKVGEYNAN</sequence>
<evidence type="ECO:0000313" key="2">
    <source>
        <dbReference type="Proteomes" id="UP000783287"/>
    </source>
</evidence>
<gene>
    <name evidence="1" type="ORF">KC909_06315</name>
</gene>
<protein>
    <submittedName>
        <fullName evidence="1">Uncharacterized protein</fullName>
    </submittedName>
</protein>
<dbReference type="EMBL" id="JAGQLK010000184">
    <property type="protein sequence ID" value="MCA9383946.1"/>
    <property type="molecule type" value="Genomic_DNA"/>
</dbReference>
<name>A0A955L6K7_9BACT</name>
<proteinExistence type="predicted"/>
<organism evidence="1 2">
    <name type="scientific">Candidatus Dojkabacteria bacterium</name>
    <dbReference type="NCBI Taxonomy" id="2099670"/>
    <lineage>
        <taxon>Bacteria</taxon>
        <taxon>Candidatus Dojkabacteria</taxon>
    </lineage>
</organism>
<accession>A0A955L6K7</accession>
<reference evidence="1" key="1">
    <citation type="submission" date="2020-04" db="EMBL/GenBank/DDBJ databases">
        <authorList>
            <person name="Zhang T."/>
        </authorList>
    </citation>
    <scope>NUCLEOTIDE SEQUENCE</scope>
    <source>
        <strain evidence="1">HKST-UBA14</strain>
    </source>
</reference>
<comment type="caution">
    <text evidence="1">The sequence shown here is derived from an EMBL/GenBank/DDBJ whole genome shotgun (WGS) entry which is preliminary data.</text>
</comment>
<dbReference type="Proteomes" id="UP000783287">
    <property type="component" value="Unassembled WGS sequence"/>
</dbReference>
<dbReference type="AlphaFoldDB" id="A0A955L6K7"/>